<reference evidence="3 4" key="1">
    <citation type="submission" date="2024-02" db="EMBL/GenBank/DDBJ databases">
        <title>High-quality chromosome-scale genome assembly of Pensacola bahiagrass (Paspalum notatum Flugge var. saurae).</title>
        <authorList>
            <person name="Vega J.M."/>
            <person name="Podio M."/>
            <person name="Orjuela J."/>
            <person name="Siena L.A."/>
            <person name="Pessino S.C."/>
            <person name="Combes M.C."/>
            <person name="Mariac C."/>
            <person name="Albertini E."/>
            <person name="Pupilli F."/>
            <person name="Ortiz J.P.A."/>
            <person name="Leblanc O."/>
        </authorList>
    </citation>
    <scope>NUCLEOTIDE SEQUENCE [LARGE SCALE GENOMIC DNA]</scope>
    <source>
        <strain evidence="3">R1</strain>
        <tissue evidence="3">Leaf</tissue>
    </source>
</reference>
<evidence type="ECO:0000313" key="3">
    <source>
        <dbReference type="EMBL" id="WVZ59362.1"/>
    </source>
</evidence>
<protein>
    <recommendedName>
        <fullName evidence="2">DEP domain-containing protein</fullName>
    </recommendedName>
</protein>
<feature type="region of interest" description="Disordered" evidence="1">
    <location>
        <begin position="186"/>
        <end position="205"/>
    </location>
</feature>
<evidence type="ECO:0000313" key="4">
    <source>
        <dbReference type="Proteomes" id="UP001341281"/>
    </source>
</evidence>
<dbReference type="CDD" id="cd04371">
    <property type="entry name" value="DEP"/>
    <property type="match status" value="1"/>
</dbReference>
<evidence type="ECO:0000256" key="1">
    <source>
        <dbReference type="SAM" id="MobiDB-lite"/>
    </source>
</evidence>
<dbReference type="GO" id="GO:0035556">
    <property type="term" value="P:intracellular signal transduction"/>
    <property type="evidence" value="ECO:0007669"/>
    <property type="project" value="InterPro"/>
</dbReference>
<keyword evidence="4" id="KW-1185">Reference proteome</keyword>
<dbReference type="InterPro" id="IPR006869">
    <property type="entry name" value="DUF547"/>
</dbReference>
<dbReference type="EMBL" id="CP144746">
    <property type="protein sequence ID" value="WVZ59362.1"/>
    <property type="molecule type" value="Genomic_DNA"/>
</dbReference>
<dbReference type="Pfam" id="PF04784">
    <property type="entry name" value="DUF547"/>
    <property type="match status" value="1"/>
</dbReference>
<feature type="compositionally biased region" description="Pro residues" evidence="1">
    <location>
        <begin position="31"/>
        <end position="44"/>
    </location>
</feature>
<dbReference type="InterPro" id="IPR036249">
    <property type="entry name" value="Thioredoxin-like_sf"/>
</dbReference>
<dbReference type="AlphaFoldDB" id="A0AAQ3SRB8"/>
<dbReference type="SUPFAM" id="SSF46785">
    <property type="entry name" value="Winged helix' DNA-binding domain"/>
    <property type="match status" value="1"/>
</dbReference>
<organism evidence="3 4">
    <name type="scientific">Paspalum notatum var. saurae</name>
    <dbReference type="NCBI Taxonomy" id="547442"/>
    <lineage>
        <taxon>Eukaryota</taxon>
        <taxon>Viridiplantae</taxon>
        <taxon>Streptophyta</taxon>
        <taxon>Embryophyta</taxon>
        <taxon>Tracheophyta</taxon>
        <taxon>Spermatophyta</taxon>
        <taxon>Magnoliopsida</taxon>
        <taxon>Liliopsida</taxon>
        <taxon>Poales</taxon>
        <taxon>Poaceae</taxon>
        <taxon>PACMAD clade</taxon>
        <taxon>Panicoideae</taxon>
        <taxon>Andropogonodae</taxon>
        <taxon>Paspaleae</taxon>
        <taxon>Paspalinae</taxon>
        <taxon>Paspalum</taxon>
    </lineage>
</organism>
<dbReference type="PANTHER" id="PTHR46361:SF1">
    <property type="entry name" value="F26K24.21 PROTEIN"/>
    <property type="match status" value="1"/>
</dbReference>
<proteinExistence type="predicted"/>
<sequence length="764" mass="84469">MGEETLVAMPVAPHHHHHARLDALQHHIAPAPPQQQQAPPPPEPVVADKEEADSGISPADEGVDVEAPARVVVRPEIPSAGIAGAAGGGGEGDVYYARRMMQGVVLRPPPHLPQPEAPPGLARAHSTPAPRGYEADDGEGKRPVERSASSNSASAAAAVVDVASIGRFLRDRRDVLSSAITRRISSLKEREPSPSPPASGSSSAYGVQEIHLPNVKVTVRLKDAIAAEDDDDGVAAYSFSGGHIKGRVSFFSRSGCRDCAAVRAFFRQSGLPYVEINLDVFPEREAELASRAGAAARVPQIFLNENLLGGLVVLNSLRNSGEFERRVRDLAGRRCPDSAPRVPVYGFDDEAGGKEEQEAEDPMVGIVRVLRHRLPIQDRIVRVKLVKNCFSGADMVDGIVNHLDCSRKKDLQPDQDQTPQYVNRASMAIQASAPSAVVSPRSVRHDYESTTIAHRAVEIGKELARKHFIHHVFRENDFEDGSQNLYRFLEHDPAVPKYYNFRGSTNDGKPKPAAAIGQRMTRIMLAILEAYASDDRRHLDYSRIAASEEFRRYSNLVQELQRADMSALPVEERLPFFLNLHNAMAIHAVIRVGQPGAVDRRPFFSDFQYIVGGQPYSLAAIRNGILRANRRQPYTLAKPFGSNDRRLELAQRRPNPLVHFALCDATRSSPIVRFYTTQGVEPELRHAAREFFLQGGVEIDLESRTVHLTRIIKWYSADFGQDRDILRWLLNYLDPTKAGLLTHLLNDGGPINISYMNYDWSLNV</sequence>
<dbReference type="Gene3D" id="3.40.30.10">
    <property type="entry name" value="Glutaredoxin"/>
    <property type="match status" value="1"/>
</dbReference>
<accession>A0AAQ3SRB8</accession>
<feature type="region of interest" description="Disordered" evidence="1">
    <location>
        <begin position="31"/>
        <end position="61"/>
    </location>
</feature>
<dbReference type="Gene3D" id="1.10.10.10">
    <property type="entry name" value="Winged helix-like DNA-binding domain superfamily/Winged helix DNA-binding domain"/>
    <property type="match status" value="1"/>
</dbReference>
<dbReference type="SUPFAM" id="SSF52833">
    <property type="entry name" value="Thioredoxin-like"/>
    <property type="match status" value="1"/>
</dbReference>
<dbReference type="Pfam" id="PF00462">
    <property type="entry name" value="Glutaredoxin"/>
    <property type="match status" value="1"/>
</dbReference>
<feature type="domain" description="DEP" evidence="2">
    <location>
        <begin position="370"/>
        <end position="490"/>
    </location>
</feature>
<dbReference type="Proteomes" id="UP001341281">
    <property type="component" value="Chromosome 02"/>
</dbReference>
<dbReference type="PROSITE" id="PS51354">
    <property type="entry name" value="GLUTAREDOXIN_2"/>
    <property type="match status" value="1"/>
</dbReference>
<dbReference type="PANTHER" id="PTHR46361">
    <property type="entry name" value="ELECTRON CARRIER/ PROTEIN DISULFIDE OXIDOREDUCTASE"/>
    <property type="match status" value="1"/>
</dbReference>
<dbReference type="InterPro" id="IPR036390">
    <property type="entry name" value="WH_DNA-bd_sf"/>
</dbReference>
<dbReference type="InterPro" id="IPR002109">
    <property type="entry name" value="Glutaredoxin"/>
</dbReference>
<name>A0AAQ3SRB8_PASNO</name>
<evidence type="ECO:0000259" key="2">
    <source>
        <dbReference type="SMART" id="SM00049"/>
    </source>
</evidence>
<feature type="compositionally biased region" description="Pro residues" evidence="1">
    <location>
        <begin position="107"/>
        <end position="118"/>
    </location>
</feature>
<gene>
    <name evidence="3" type="ORF">U9M48_009513</name>
</gene>
<feature type="region of interest" description="Disordered" evidence="1">
    <location>
        <begin position="106"/>
        <end position="153"/>
    </location>
</feature>
<dbReference type="InterPro" id="IPR000591">
    <property type="entry name" value="DEP_dom"/>
</dbReference>
<dbReference type="InterPro" id="IPR036388">
    <property type="entry name" value="WH-like_DNA-bd_sf"/>
</dbReference>
<dbReference type="SMART" id="SM00049">
    <property type="entry name" value="DEP"/>
    <property type="match status" value="1"/>
</dbReference>
<feature type="region of interest" description="Disordered" evidence="1">
    <location>
        <begin position="1"/>
        <end position="20"/>
    </location>
</feature>